<protein>
    <recommendedName>
        <fullName evidence="6">RING-type domain-containing protein</fullName>
    </recommendedName>
</protein>
<dbReference type="SUPFAM" id="SSF57850">
    <property type="entry name" value="RING/U-box"/>
    <property type="match status" value="1"/>
</dbReference>
<dbReference type="OrthoDB" id="624912at2759"/>
<dbReference type="PANTHER" id="PTHR45969">
    <property type="entry name" value="RING ZINC FINGER PROTEIN-RELATED"/>
    <property type="match status" value="1"/>
</dbReference>
<proteinExistence type="predicted"/>
<evidence type="ECO:0000256" key="2">
    <source>
        <dbReference type="ARBA" id="ARBA00022771"/>
    </source>
</evidence>
<dbReference type="FunFam" id="3.30.40.10:FF:001278">
    <property type="entry name" value="Putative RING zinc finger domain superfamily protein"/>
    <property type="match status" value="1"/>
</dbReference>
<accession>A0A1E5VPT6</accession>
<evidence type="ECO:0000256" key="3">
    <source>
        <dbReference type="ARBA" id="ARBA00022833"/>
    </source>
</evidence>
<feature type="region of interest" description="Disordered" evidence="5">
    <location>
        <begin position="199"/>
        <end position="250"/>
    </location>
</feature>
<dbReference type="Proteomes" id="UP000095767">
    <property type="component" value="Unassembled WGS sequence"/>
</dbReference>
<dbReference type="SMART" id="SM01197">
    <property type="entry name" value="FANCL_C"/>
    <property type="match status" value="1"/>
</dbReference>
<dbReference type="AlphaFoldDB" id="A0A1E5VPT6"/>
<feature type="compositionally biased region" description="Acidic residues" evidence="5">
    <location>
        <begin position="203"/>
        <end position="223"/>
    </location>
</feature>
<dbReference type="EMBL" id="LWDX02033124">
    <property type="protein sequence ID" value="OEL27155.1"/>
    <property type="molecule type" value="Genomic_DNA"/>
</dbReference>
<dbReference type="InterPro" id="IPR001841">
    <property type="entry name" value="Znf_RING"/>
</dbReference>
<evidence type="ECO:0000256" key="5">
    <source>
        <dbReference type="SAM" id="MobiDB-lite"/>
    </source>
</evidence>
<evidence type="ECO:0000256" key="4">
    <source>
        <dbReference type="PROSITE-ProRule" id="PRU00175"/>
    </source>
</evidence>
<feature type="domain" description="RING-type" evidence="6">
    <location>
        <begin position="150"/>
        <end position="192"/>
    </location>
</feature>
<evidence type="ECO:0000259" key="6">
    <source>
        <dbReference type="PROSITE" id="PS50089"/>
    </source>
</evidence>
<dbReference type="PANTHER" id="PTHR45969:SF69">
    <property type="entry name" value="FINGER DOMAIN PROTEIN, PUTATIVE (AFU_ORTHOLOGUE AFUA_3G12190)-RELATED"/>
    <property type="match status" value="1"/>
</dbReference>
<dbReference type="InterPro" id="IPR013083">
    <property type="entry name" value="Znf_RING/FYVE/PHD"/>
</dbReference>
<dbReference type="Gene3D" id="3.30.40.10">
    <property type="entry name" value="Zinc/RING finger domain, C3HC4 (zinc finger)"/>
    <property type="match status" value="1"/>
</dbReference>
<sequence length="250" mass="27029">MAPRYAYGDDGPDGAACFRIWETALPCAGVALRLSTVIDCRPGEDRMPPVTIDFLKSLPPHQGDAALQVAGRFTCDCGDFVFLIKLQRVEEMVAAAGLPPECVPSVKDFLYLSASNAANSFYKAMAITVEAGVDEDEDEEVPAGADAGECAICYREYLIGGATSVRPPCGHTFHRRCLDRWTSVKRTCPYCRAPVPEEHDFWDGEDDDDYDAEHDGGDDLPPGEEEHLSFSVPGGETPSADAVSDSEPTS</sequence>
<dbReference type="STRING" id="888268.A0A1E5VPT6"/>
<dbReference type="GO" id="GO:0061630">
    <property type="term" value="F:ubiquitin protein ligase activity"/>
    <property type="evidence" value="ECO:0007669"/>
    <property type="project" value="TreeGrafter"/>
</dbReference>
<evidence type="ECO:0000313" key="7">
    <source>
        <dbReference type="EMBL" id="OEL27155.1"/>
    </source>
</evidence>
<organism evidence="7 8">
    <name type="scientific">Dichanthelium oligosanthes</name>
    <dbReference type="NCBI Taxonomy" id="888268"/>
    <lineage>
        <taxon>Eukaryota</taxon>
        <taxon>Viridiplantae</taxon>
        <taxon>Streptophyta</taxon>
        <taxon>Embryophyta</taxon>
        <taxon>Tracheophyta</taxon>
        <taxon>Spermatophyta</taxon>
        <taxon>Magnoliopsida</taxon>
        <taxon>Liliopsida</taxon>
        <taxon>Poales</taxon>
        <taxon>Poaceae</taxon>
        <taxon>PACMAD clade</taxon>
        <taxon>Panicoideae</taxon>
        <taxon>Panicodae</taxon>
        <taxon>Paniceae</taxon>
        <taxon>Dichantheliinae</taxon>
        <taxon>Dichanthelium</taxon>
    </lineage>
</organism>
<dbReference type="GO" id="GO:0008270">
    <property type="term" value="F:zinc ion binding"/>
    <property type="evidence" value="ECO:0007669"/>
    <property type="project" value="UniProtKB-KW"/>
</dbReference>
<evidence type="ECO:0000313" key="8">
    <source>
        <dbReference type="Proteomes" id="UP000095767"/>
    </source>
</evidence>
<keyword evidence="2 4" id="KW-0863">Zinc-finger</keyword>
<dbReference type="PROSITE" id="PS50089">
    <property type="entry name" value="ZF_RING_2"/>
    <property type="match status" value="1"/>
</dbReference>
<dbReference type="GO" id="GO:0016567">
    <property type="term" value="P:protein ubiquitination"/>
    <property type="evidence" value="ECO:0007669"/>
    <property type="project" value="TreeGrafter"/>
</dbReference>
<keyword evidence="1" id="KW-0479">Metal-binding</keyword>
<keyword evidence="8" id="KW-1185">Reference proteome</keyword>
<evidence type="ECO:0000256" key="1">
    <source>
        <dbReference type="ARBA" id="ARBA00022723"/>
    </source>
</evidence>
<name>A0A1E5VPT6_9POAL</name>
<comment type="caution">
    <text evidence="7">The sequence shown here is derived from an EMBL/GenBank/DDBJ whole genome shotgun (WGS) entry which is preliminary data.</text>
</comment>
<dbReference type="Pfam" id="PF13639">
    <property type="entry name" value="zf-RING_2"/>
    <property type="match status" value="1"/>
</dbReference>
<dbReference type="SMART" id="SM00184">
    <property type="entry name" value="RING"/>
    <property type="match status" value="1"/>
</dbReference>
<keyword evidence="3" id="KW-0862">Zinc</keyword>
<reference evidence="7 8" key="1">
    <citation type="submission" date="2016-09" db="EMBL/GenBank/DDBJ databases">
        <title>The draft genome of Dichanthelium oligosanthes: A C3 panicoid grass species.</title>
        <authorList>
            <person name="Studer A.J."/>
            <person name="Schnable J.C."/>
            <person name="Brutnell T.P."/>
        </authorList>
    </citation>
    <scope>NUCLEOTIDE SEQUENCE [LARGE SCALE GENOMIC DNA]</scope>
    <source>
        <strain evidence="8">cv. Kellogg 1175</strain>
        <tissue evidence="7">Leaf</tissue>
    </source>
</reference>
<gene>
    <name evidence="7" type="ORF">BAE44_0011821</name>
</gene>